<dbReference type="GO" id="GO:0008168">
    <property type="term" value="F:methyltransferase activity"/>
    <property type="evidence" value="ECO:0007669"/>
    <property type="project" value="UniProtKB-KW"/>
</dbReference>
<dbReference type="InterPro" id="IPR029063">
    <property type="entry name" value="SAM-dependent_MTases_sf"/>
</dbReference>
<organism evidence="4 5">
    <name type="scientific">Aristolochia fimbriata</name>
    <name type="common">White veined hardy Dutchman's pipe vine</name>
    <dbReference type="NCBI Taxonomy" id="158543"/>
    <lineage>
        <taxon>Eukaryota</taxon>
        <taxon>Viridiplantae</taxon>
        <taxon>Streptophyta</taxon>
        <taxon>Embryophyta</taxon>
        <taxon>Tracheophyta</taxon>
        <taxon>Spermatophyta</taxon>
        <taxon>Magnoliopsida</taxon>
        <taxon>Magnoliidae</taxon>
        <taxon>Piperales</taxon>
        <taxon>Aristolochiaceae</taxon>
        <taxon>Aristolochia</taxon>
    </lineage>
</organism>
<dbReference type="InterPro" id="IPR011610">
    <property type="entry name" value="SAM_mthyl_Trfase_ML2640-like"/>
</dbReference>
<dbReference type="PANTHER" id="PTHR43619:SF2">
    <property type="entry name" value="S-ADENOSYL-L-METHIONINE-DEPENDENT METHYLTRANSFERASES SUPERFAMILY PROTEIN"/>
    <property type="match status" value="1"/>
</dbReference>
<comment type="caution">
    <text evidence="4">The sequence shown here is derived from an EMBL/GenBank/DDBJ whole genome shotgun (WGS) entry which is preliminary data.</text>
</comment>
<dbReference type="AlphaFoldDB" id="A0AAV7E4H4"/>
<gene>
    <name evidence="4" type="ORF">H6P81_015160</name>
</gene>
<comment type="similarity">
    <text evidence="1">Belongs to the UPF0677 family.</text>
</comment>
<keyword evidence="5" id="KW-1185">Reference proteome</keyword>
<dbReference type="NCBIfam" id="TIGR00027">
    <property type="entry name" value="mthyl_TIGR00027"/>
    <property type="match status" value="1"/>
</dbReference>
<reference evidence="4 5" key="1">
    <citation type="submission" date="2021-07" db="EMBL/GenBank/DDBJ databases">
        <title>The Aristolochia fimbriata genome: insights into angiosperm evolution, floral development and chemical biosynthesis.</title>
        <authorList>
            <person name="Jiao Y."/>
        </authorList>
    </citation>
    <scope>NUCLEOTIDE SEQUENCE [LARGE SCALE GENOMIC DNA]</scope>
    <source>
        <strain evidence="4">IBCAS-2021</strain>
        <tissue evidence="4">Leaf</tissue>
    </source>
</reference>
<dbReference type="SUPFAM" id="SSF53335">
    <property type="entry name" value="S-adenosyl-L-methionine-dependent methyltransferases"/>
    <property type="match status" value="1"/>
</dbReference>
<accession>A0AAV7E4H4</accession>
<evidence type="ECO:0000256" key="1">
    <source>
        <dbReference type="ARBA" id="ARBA00008138"/>
    </source>
</evidence>
<evidence type="ECO:0000256" key="3">
    <source>
        <dbReference type="ARBA" id="ARBA00022679"/>
    </source>
</evidence>
<evidence type="ECO:0000313" key="5">
    <source>
        <dbReference type="Proteomes" id="UP000825729"/>
    </source>
</evidence>
<evidence type="ECO:0000313" key="4">
    <source>
        <dbReference type="EMBL" id="KAG9443820.1"/>
    </source>
</evidence>
<evidence type="ECO:0000256" key="2">
    <source>
        <dbReference type="ARBA" id="ARBA00022603"/>
    </source>
</evidence>
<proteinExistence type="inferred from homology"/>
<dbReference type="Pfam" id="PF04072">
    <property type="entry name" value="LCM"/>
    <property type="match status" value="1"/>
</dbReference>
<dbReference type="Gene3D" id="3.40.50.150">
    <property type="entry name" value="Vaccinia Virus protein VP39"/>
    <property type="match status" value="1"/>
</dbReference>
<name>A0AAV7E4H4_ARIFI</name>
<sequence length="317" mass="35649">MGSKWHVLLASSARTSIFCPRSICNCNRNKKTDSLSIRSKQSQDAEDSSLQAALRAAAWRSLEMHRSDPLFHDPHAGCFALASQDESMGESPSHFCLATKYIDDKLLSAMNQMEELRQVVLLTDGMDTRAYRVNWPRSTVIFDVSPERVFKVASEKLEGIGAKVSKTCLLLHVPLESSDMAGDLYGKGFSGNRPSLWVLQGLPILTLESLTETIFVVSSLAMKGSILLGELPLSLAETDPGAKEWIEKLFIRNGFQVSFITYEEVARNWGREPPLGDYENVLFVAKQLRLSDDQMESWRREFLRMDEDADEEGFEEL</sequence>
<keyword evidence="3" id="KW-0808">Transferase</keyword>
<protein>
    <recommendedName>
        <fullName evidence="6">S-adenosyl-L-methionine-dependent methyltransferase</fullName>
    </recommendedName>
</protein>
<keyword evidence="2" id="KW-0489">Methyltransferase</keyword>
<dbReference type="PANTHER" id="PTHR43619">
    <property type="entry name" value="S-ADENOSYL-L-METHIONINE-DEPENDENT METHYLTRANSFERASE YKTD-RELATED"/>
    <property type="match status" value="1"/>
</dbReference>
<dbReference type="GO" id="GO:0032259">
    <property type="term" value="P:methylation"/>
    <property type="evidence" value="ECO:0007669"/>
    <property type="project" value="UniProtKB-KW"/>
</dbReference>
<dbReference type="InterPro" id="IPR007213">
    <property type="entry name" value="Ppm1/Ppm2/Tcmp"/>
</dbReference>
<dbReference type="Proteomes" id="UP000825729">
    <property type="component" value="Unassembled WGS sequence"/>
</dbReference>
<dbReference type="EMBL" id="JAINDJ010000006">
    <property type="protein sequence ID" value="KAG9443820.1"/>
    <property type="molecule type" value="Genomic_DNA"/>
</dbReference>
<evidence type="ECO:0008006" key="6">
    <source>
        <dbReference type="Google" id="ProtNLM"/>
    </source>
</evidence>